<evidence type="ECO:0000259" key="4">
    <source>
        <dbReference type="PROSITE" id="PS51995"/>
    </source>
</evidence>
<reference evidence="5 6" key="1">
    <citation type="submission" date="2016-02" db="EMBL/GenBank/DDBJ databases">
        <title>Genome sequence of Tissierella creatinophila DSM 6911.</title>
        <authorList>
            <person name="Poehlein A."/>
            <person name="Daniel R."/>
        </authorList>
    </citation>
    <scope>NUCLEOTIDE SEQUENCE [LARGE SCALE GENOMIC DNA]</scope>
    <source>
        <strain evidence="5 6">DSM 6911</strain>
    </source>
</reference>
<evidence type="ECO:0000256" key="1">
    <source>
        <dbReference type="ARBA" id="ARBA00004613"/>
    </source>
</evidence>
<dbReference type="CDD" id="cd20183">
    <property type="entry name" value="M34_PPEP"/>
    <property type="match status" value="1"/>
</dbReference>
<comment type="subcellular location">
    <subcellularLocation>
        <location evidence="1">Secreted</location>
    </subcellularLocation>
</comment>
<dbReference type="PANTHER" id="PTHR30032:SF8">
    <property type="entry name" value="GERMINATION-SPECIFIC N-ACETYLMURAMOYL-L-ALANINE AMIDASE"/>
    <property type="match status" value="1"/>
</dbReference>
<evidence type="ECO:0000256" key="3">
    <source>
        <dbReference type="SAM" id="SignalP"/>
    </source>
</evidence>
<feature type="chain" id="PRO_5013002010" evidence="3">
    <location>
        <begin position="28"/>
        <end position="553"/>
    </location>
</feature>
<dbReference type="InterPro" id="IPR024079">
    <property type="entry name" value="MetalloPept_cat_dom_sf"/>
</dbReference>
<dbReference type="AlphaFoldDB" id="A0A1U7M5M8"/>
<dbReference type="EMBL" id="LTDM01000022">
    <property type="protein sequence ID" value="OLS02617.1"/>
    <property type="molecule type" value="Genomic_DNA"/>
</dbReference>
<proteinExistence type="predicted"/>
<dbReference type="OrthoDB" id="9798386at2"/>
<dbReference type="EC" id="3.5.1.28" evidence="5"/>
<keyword evidence="5" id="KW-0378">Hydrolase</keyword>
<keyword evidence="6" id="KW-1185">Reference proteome</keyword>
<dbReference type="InterPro" id="IPR007253">
    <property type="entry name" value="Cell_wall-bd_2"/>
</dbReference>
<dbReference type="RefSeq" id="WP_075726522.1">
    <property type="nucleotide sequence ID" value="NZ_LTDM01000022.1"/>
</dbReference>
<comment type="caution">
    <text evidence="5">The sequence shown here is derived from an EMBL/GenBank/DDBJ whole genome shotgun (WGS) entry which is preliminary data.</text>
</comment>
<dbReference type="Gene3D" id="3.40.50.12090">
    <property type="match status" value="2"/>
</dbReference>
<dbReference type="Proteomes" id="UP000186112">
    <property type="component" value="Unassembled WGS sequence"/>
</dbReference>
<dbReference type="GO" id="GO:0005576">
    <property type="term" value="C:extracellular region"/>
    <property type="evidence" value="ECO:0007669"/>
    <property type="project" value="UniProtKB-SubCell"/>
</dbReference>
<dbReference type="InterPro" id="IPR014781">
    <property type="entry name" value="Anthrax_toxin_lethal/edema_N/C"/>
</dbReference>
<dbReference type="GO" id="GO:0008237">
    <property type="term" value="F:metallopeptidase activity"/>
    <property type="evidence" value="ECO:0007669"/>
    <property type="project" value="InterPro"/>
</dbReference>
<gene>
    <name evidence="5" type="primary">lytC_2</name>
    <name evidence="5" type="ORF">TICRE_14180</name>
</gene>
<feature type="signal peptide" evidence="3">
    <location>
        <begin position="1"/>
        <end position="27"/>
    </location>
</feature>
<protein>
    <submittedName>
        <fullName evidence="5">N-acetylmuramoyl-L-alanine amidase LytC</fullName>
        <ecNumber evidence="5">3.5.1.28</ecNumber>
    </submittedName>
</protein>
<evidence type="ECO:0000313" key="5">
    <source>
        <dbReference type="EMBL" id="OLS02617.1"/>
    </source>
</evidence>
<dbReference type="InterPro" id="IPR051922">
    <property type="entry name" value="Bact_Sporulation_Assoc"/>
</dbReference>
<evidence type="ECO:0000256" key="2">
    <source>
        <dbReference type="ARBA" id="ARBA00022525"/>
    </source>
</evidence>
<keyword evidence="3" id="KW-0732">Signal</keyword>
<organism evidence="5 6">
    <name type="scientific">Tissierella creatinophila DSM 6911</name>
    <dbReference type="NCBI Taxonomy" id="1123403"/>
    <lineage>
        <taxon>Bacteria</taxon>
        <taxon>Bacillati</taxon>
        <taxon>Bacillota</taxon>
        <taxon>Tissierellia</taxon>
        <taxon>Tissierellales</taxon>
        <taxon>Tissierellaceae</taxon>
        <taxon>Tissierella</taxon>
    </lineage>
</organism>
<keyword evidence="2" id="KW-0964">Secreted</keyword>
<dbReference type="Pfam" id="PF04122">
    <property type="entry name" value="CW_binding_2"/>
    <property type="match status" value="3"/>
</dbReference>
<dbReference type="PANTHER" id="PTHR30032">
    <property type="entry name" value="N-ACETYLMURAMOYL-L-ALANINE AMIDASE-RELATED"/>
    <property type="match status" value="1"/>
</dbReference>
<accession>A0A1U7M5M8</accession>
<name>A0A1U7M5M8_TISCR</name>
<sequence>MKKMSKAFMVFIIILNLFLYPGSTVNATTAPVVKRIGGNNRVLTSVNVSKNSFKTSDTVILVGYNGEIDALGGTLLASRLNAPILMTAKDSLTDQTKLEIQRLGARNIVILGGEGAVSKDVVKSLDAYSVERIDGYDREDTAIKIAKKAVGENVDEVFLSLGYDVYADALAIGPITAKLNKPLLLSKKMSISDSTEDALRDLKVKKVTIVGGMAVVPKSIEEKLKSMDIIVDRIYGNNREETSIKIAEEYLKDPSEVILANGYVFPDSVIGGYFAYKKNAPIILTRKDKLVDSTFRYIDKTKKDVHILGLYNAVGDGVERYLNVILKTSSFKAKFFLLPKTGKYESVEAGKMMDRVMNISPKIINSIYNAGVRMKFCNGPITDEPEYRDLKGQVPRGWEGLGKTWDDVPGAGGTITPIARIGYSEPSTKNGHSSINLELHELAHSIDNYTQGSPYGGYKISNVSNFNDIWMGEVRNILPDFYYISYREEYFAEAFAMYYLSEETNSNLKKKAPKTHAFIKRLDLTESYVVVKKMMKYRKVDLQDAIKTKGMIS</sequence>
<dbReference type="PROSITE" id="PS51995">
    <property type="entry name" value="ATLF"/>
    <property type="match status" value="1"/>
</dbReference>
<dbReference type="GO" id="GO:0008745">
    <property type="term" value="F:N-acetylmuramoyl-L-alanine amidase activity"/>
    <property type="evidence" value="ECO:0007669"/>
    <property type="project" value="UniProtKB-EC"/>
</dbReference>
<dbReference type="SUPFAM" id="SSF55486">
    <property type="entry name" value="Metalloproteases ('zincins'), catalytic domain"/>
    <property type="match status" value="1"/>
</dbReference>
<evidence type="ECO:0000313" key="6">
    <source>
        <dbReference type="Proteomes" id="UP000186112"/>
    </source>
</evidence>
<feature type="domain" description="ATLF-like" evidence="4">
    <location>
        <begin position="329"/>
        <end position="524"/>
    </location>
</feature>
<dbReference type="Pfam" id="PF07737">
    <property type="entry name" value="ATLF"/>
    <property type="match status" value="1"/>
</dbReference>
<dbReference type="Gene3D" id="3.40.390.10">
    <property type="entry name" value="Collagenase (Catalytic Domain)"/>
    <property type="match status" value="1"/>
</dbReference>
<dbReference type="InterPro" id="IPR047568">
    <property type="entry name" value="ATLF-like_dom"/>
</dbReference>